<keyword evidence="4 6" id="KW-0560">Oxidoreductase</keyword>
<evidence type="ECO:0000256" key="2">
    <source>
        <dbReference type="ARBA" id="ARBA00012682"/>
    </source>
</evidence>
<dbReference type="GO" id="GO:0005737">
    <property type="term" value="C:cytoplasm"/>
    <property type="evidence" value="ECO:0007669"/>
    <property type="project" value="TreeGrafter"/>
</dbReference>
<dbReference type="InterPro" id="IPR019832">
    <property type="entry name" value="Mn/Fe_SOD_C"/>
</dbReference>
<organism evidence="9 10">
    <name type="scientific">Lacrimispora celerecrescens</name>
    <dbReference type="NCBI Taxonomy" id="29354"/>
    <lineage>
        <taxon>Bacteria</taxon>
        <taxon>Bacillati</taxon>
        <taxon>Bacillota</taxon>
        <taxon>Clostridia</taxon>
        <taxon>Lachnospirales</taxon>
        <taxon>Lachnospiraceae</taxon>
        <taxon>Lacrimispora</taxon>
    </lineage>
</organism>
<comment type="similarity">
    <text evidence="1 6">Belongs to the iron/manganese superoxide dismutase family.</text>
</comment>
<dbReference type="Gene3D" id="1.10.287.990">
    <property type="entry name" value="Fe,Mn superoxide dismutase (SOD) domain"/>
    <property type="match status" value="1"/>
</dbReference>
<evidence type="ECO:0000256" key="6">
    <source>
        <dbReference type="RuleBase" id="RU000414"/>
    </source>
</evidence>
<dbReference type="PROSITE" id="PS00088">
    <property type="entry name" value="SOD_MN"/>
    <property type="match status" value="1"/>
</dbReference>
<dbReference type="PANTHER" id="PTHR43595:SF2">
    <property type="entry name" value="SMALL RIBOSOMAL SUBUNIT PROTEIN MS42"/>
    <property type="match status" value="1"/>
</dbReference>
<dbReference type="PANTHER" id="PTHR43595">
    <property type="entry name" value="37S RIBOSOMAL PROTEIN S26, MITOCHONDRIAL"/>
    <property type="match status" value="1"/>
</dbReference>
<dbReference type="InterPro" id="IPR036314">
    <property type="entry name" value="SOD_C_sf"/>
</dbReference>
<dbReference type="Proteomes" id="UP000028525">
    <property type="component" value="Unassembled WGS sequence"/>
</dbReference>
<reference evidence="9 10" key="1">
    <citation type="submission" date="2014-07" db="EMBL/GenBank/DDBJ databases">
        <title>Draft genome of Clostridium celerecrescens 152B isolated from sediments associated with methane hydrate from Krishna Godavari basin.</title>
        <authorList>
            <person name="Honkalas V.S."/>
            <person name="Dabir A.P."/>
            <person name="Arora P."/>
            <person name="Dhakephalkar P.K."/>
        </authorList>
    </citation>
    <scope>NUCLEOTIDE SEQUENCE [LARGE SCALE GENOMIC DNA]</scope>
    <source>
        <strain evidence="9 10">152B</strain>
    </source>
</reference>
<dbReference type="PRINTS" id="PR01703">
    <property type="entry name" value="MNSODISMTASE"/>
</dbReference>
<evidence type="ECO:0000256" key="1">
    <source>
        <dbReference type="ARBA" id="ARBA00008714"/>
    </source>
</evidence>
<feature type="domain" description="Manganese/iron superoxide dismutase N-terminal" evidence="7">
    <location>
        <begin position="10"/>
        <end position="94"/>
    </location>
</feature>
<gene>
    <name evidence="9" type="ORF">IO98_05990</name>
</gene>
<comment type="function">
    <text evidence="6">Destroys radicals which are normally produced within the cells and which are toxic to biological systems.</text>
</comment>
<proteinExistence type="inferred from homology"/>
<dbReference type="InterPro" id="IPR001189">
    <property type="entry name" value="Mn/Fe_SOD"/>
</dbReference>
<dbReference type="Pfam" id="PF00081">
    <property type="entry name" value="Sod_Fe_N"/>
    <property type="match status" value="1"/>
</dbReference>
<feature type="domain" description="Manganese/iron superoxide dismutase C-terminal" evidence="8">
    <location>
        <begin position="102"/>
        <end position="201"/>
    </location>
</feature>
<dbReference type="SUPFAM" id="SSF54719">
    <property type="entry name" value="Fe,Mn superoxide dismutase (SOD), C-terminal domain"/>
    <property type="match status" value="1"/>
</dbReference>
<dbReference type="EC" id="1.15.1.1" evidence="2 6"/>
<feature type="binding site" evidence="5">
    <location>
        <position position="31"/>
    </location>
    <ligand>
        <name>Mn(2+)</name>
        <dbReference type="ChEBI" id="CHEBI:29035"/>
    </ligand>
</feature>
<dbReference type="InterPro" id="IPR019833">
    <property type="entry name" value="Mn/Fe_SOD_BS"/>
</dbReference>
<evidence type="ECO:0000256" key="4">
    <source>
        <dbReference type="ARBA" id="ARBA00023002"/>
    </source>
</evidence>
<dbReference type="GO" id="GO:0004784">
    <property type="term" value="F:superoxide dismutase activity"/>
    <property type="evidence" value="ECO:0007669"/>
    <property type="project" value="UniProtKB-EC"/>
</dbReference>
<dbReference type="Gene3D" id="3.55.40.20">
    <property type="entry name" value="Iron/manganese superoxide dismutase, C-terminal domain"/>
    <property type="match status" value="1"/>
</dbReference>
<feature type="binding site" evidence="5">
    <location>
        <position position="86"/>
    </location>
    <ligand>
        <name>Mn(2+)</name>
        <dbReference type="ChEBI" id="CHEBI:29035"/>
    </ligand>
</feature>
<evidence type="ECO:0000259" key="8">
    <source>
        <dbReference type="Pfam" id="PF02777"/>
    </source>
</evidence>
<dbReference type="AlphaFoldDB" id="A0A084JPP5"/>
<dbReference type="EMBL" id="JPME01000008">
    <property type="protein sequence ID" value="KEZ90929.1"/>
    <property type="molecule type" value="Genomic_DNA"/>
</dbReference>
<feature type="binding site" evidence="5">
    <location>
        <position position="173"/>
    </location>
    <ligand>
        <name>Mn(2+)</name>
        <dbReference type="ChEBI" id="CHEBI:29035"/>
    </ligand>
</feature>
<keyword evidence="10" id="KW-1185">Reference proteome</keyword>
<evidence type="ECO:0000256" key="3">
    <source>
        <dbReference type="ARBA" id="ARBA00022723"/>
    </source>
</evidence>
<dbReference type="InterPro" id="IPR019831">
    <property type="entry name" value="Mn/Fe_SOD_N"/>
</dbReference>
<dbReference type="STRING" id="29354.IO98_05990"/>
<name>A0A084JPP5_9FIRM</name>
<dbReference type="GO" id="GO:0046872">
    <property type="term" value="F:metal ion binding"/>
    <property type="evidence" value="ECO:0007669"/>
    <property type="project" value="UniProtKB-KW"/>
</dbReference>
<dbReference type="RefSeq" id="WP_038278969.1">
    <property type="nucleotide sequence ID" value="NZ_JPME01000008.1"/>
</dbReference>
<dbReference type="Pfam" id="PF02777">
    <property type="entry name" value="Sod_Fe_C"/>
    <property type="match status" value="1"/>
</dbReference>
<evidence type="ECO:0000313" key="10">
    <source>
        <dbReference type="Proteomes" id="UP000028525"/>
    </source>
</evidence>
<feature type="binding site" evidence="5">
    <location>
        <position position="169"/>
    </location>
    <ligand>
        <name>Mn(2+)</name>
        <dbReference type="ChEBI" id="CHEBI:29035"/>
    </ligand>
</feature>
<comment type="catalytic activity">
    <reaction evidence="6">
        <text>2 superoxide + 2 H(+) = H2O2 + O2</text>
        <dbReference type="Rhea" id="RHEA:20696"/>
        <dbReference type="ChEBI" id="CHEBI:15378"/>
        <dbReference type="ChEBI" id="CHEBI:15379"/>
        <dbReference type="ChEBI" id="CHEBI:16240"/>
        <dbReference type="ChEBI" id="CHEBI:18421"/>
        <dbReference type="EC" id="1.15.1.1"/>
    </reaction>
</comment>
<accession>A0A084JPP5</accession>
<protein>
    <recommendedName>
        <fullName evidence="2 6">Superoxide dismutase</fullName>
        <ecNumber evidence="2 6">1.15.1.1</ecNumber>
    </recommendedName>
</protein>
<dbReference type="SUPFAM" id="SSF46609">
    <property type="entry name" value="Fe,Mn superoxide dismutase (SOD), N-terminal domain"/>
    <property type="match status" value="1"/>
</dbReference>
<comment type="caution">
    <text evidence="9">The sequence shown here is derived from an EMBL/GenBank/DDBJ whole genome shotgun (WGS) entry which is preliminary data.</text>
</comment>
<dbReference type="OrthoDB" id="9803125at2"/>
<keyword evidence="3 5" id="KW-0479">Metal-binding</keyword>
<evidence type="ECO:0000256" key="5">
    <source>
        <dbReference type="PIRSR" id="PIRSR000349-1"/>
    </source>
</evidence>
<sequence length="217" mass="25232">MNDHYPFVNPPLPYAYDALEPCIDALTMCLHHDRHLQTYVNNLNDTLKDCPDLHSWPLEKLLCNVDCLKKNIRQSIRNNGGGVFNHIFYFSGMSNSETRCQAGKLYDAIAAEFGCVEAFFYEFKEKALSVFGSGYAWLVVDQNCKLQIITTANQDTPIVLNFCPVLTIDVWEHAYYLLHYNDRAAYIQNWFNVVDWECANMRYMDCLDCFDCRKCRN</sequence>
<dbReference type="InterPro" id="IPR036324">
    <property type="entry name" value="Mn/Fe_SOD_N_sf"/>
</dbReference>
<evidence type="ECO:0000313" key="9">
    <source>
        <dbReference type="EMBL" id="KEZ90929.1"/>
    </source>
</evidence>
<dbReference type="PIRSF" id="PIRSF000349">
    <property type="entry name" value="SODismutase"/>
    <property type="match status" value="1"/>
</dbReference>
<evidence type="ECO:0000259" key="7">
    <source>
        <dbReference type="Pfam" id="PF00081"/>
    </source>
</evidence>